<dbReference type="RefSeq" id="WP_356502316.1">
    <property type="nucleotide sequence ID" value="NZ_JBEXEF010000180.1"/>
</dbReference>
<evidence type="ECO:0000256" key="2">
    <source>
        <dbReference type="ARBA" id="ARBA00022603"/>
    </source>
</evidence>
<dbReference type="Gene3D" id="3.40.50.150">
    <property type="entry name" value="Vaccinia Virus protein VP39"/>
    <property type="match status" value="1"/>
</dbReference>
<evidence type="ECO:0000313" key="6">
    <source>
        <dbReference type="EMBL" id="MET8439096.1"/>
    </source>
</evidence>
<feature type="domain" description="Methyltransferase small" evidence="5">
    <location>
        <begin position="11"/>
        <end position="82"/>
    </location>
</feature>
<comment type="similarity">
    <text evidence="1">Belongs to the eukaryotic/archaeal PrmC-related family.</text>
</comment>
<keyword evidence="4" id="KW-0949">S-adenosyl-L-methionine</keyword>
<dbReference type="CDD" id="cd02440">
    <property type="entry name" value="AdoMet_MTases"/>
    <property type="match status" value="1"/>
</dbReference>
<comment type="caution">
    <text evidence="6">The sequence shown here is derived from an EMBL/GenBank/DDBJ whole genome shotgun (WGS) entry which is preliminary data.</text>
</comment>
<keyword evidence="2 6" id="KW-0489">Methyltransferase</keyword>
<gene>
    <name evidence="6" type="ORF">ABZV61_41855</name>
</gene>
<evidence type="ECO:0000256" key="3">
    <source>
        <dbReference type="ARBA" id="ARBA00022679"/>
    </source>
</evidence>
<protein>
    <submittedName>
        <fullName evidence="6">Methyltransferase</fullName>
    </submittedName>
</protein>
<sequence length="147" mass="15566">MRREGIGPGMDVLDLCTASGVLARQAARLGAQVPAVDISRRAMISARLNASLAGLMVSVRRGGLFSAVPERRFDVLVSNPPYVPAPDPNLPRWGARRAWDAGCDGRGLLDRICDSAPGALRSGGLLLLVHSELNGPHRPCADWPGHG</sequence>
<accession>A0ABV2UNN3</accession>
<evidence type="ECO:0000313" key="7">
    <source>
        <dbReference type="Proteomes" id="UP001550044"/>
    </source>
</evidence>
<dbReference type="PANTHER" id="PTHR45875">
    <property type="entry name" value="METHYLTRANSFERASE N6AMT1"/>
    <property type="match status" value="1"/>
</dbReference>
<reference evidence="6 7" key="1">
    <citation type="submission" date="2024-06" db="EMBL/GenBank/DDBJ databases">
        <title>The Natural Products Discovery Center: Release of the First 8490 Sequenced Strains for Exploring Actinobacteria Biosynthetic Diversity.</title>
        <authorList>
            <person name="Kalkreuter E."/>
            <person name="Kautsar S.A."/>
            <person name="Yang D."/>
            <person name="Bader C.D."/>
            <person name="Teijaro C.N."/>
            <person name="Fluegel L."/>
            <person name="Davis C.M."/>
            <person name="Simpson J.R."/>
            <person name="Lauterbach L."/>
            <person name="Steele A.D."/>
            <person name="Gui C."/>
            <person name="Meng S."/>
            <person name="Li G."/>
            <person name="Viehrig K."/>
            <person name="Ye F."/>
            <person name="Su P."/>
            <person name="Kiefer A.F."/>
            <person name="Nichols A."/>
            <person name="Cepeda A.J."/>
            <person name="Yan W."/>
            <person name="Fan B."/>
            <person name="Jiang Y."/>
            <person name="Adhikari A."/>
            <person name="Zheng C.-J."/>
            <person name="Schuster L."/>
            <person name="Cowan T.M."/>
            <person name="Smanski M.J."/>
            <person name="Chevrette M.G."/>
            <person name="De Carvalho L.P.S."/>
            <person name="Shen B."/>
        </authorList>
    </citation>
    <scope>NUCLEOTIDE SEQUENCE [LARGE SCALE GENOMIC DNA]</scope>
    <source>
        <strain evidence="6 7">NPDC005137</strain>
    </source>
</reference>
<dbReference type="Proteomes" id="UP001550044">
    <property type="component" value="Unassembled WGS sequence"/>
</dbReference>
<dbReference type="GO" id="GO:0008168">
    <property type="term" value="F:methyltransferase activity"/>
    <property type="evidence" value="ECO:0007669"/>
    <property type="project" value="UniProtKB-KW"/>
</dbReference>
<dbReference type="SUPFAM" id="SSF53335">
    <property type="entry name" value="S-adenosyl-L-methionine-dependent methyltransferases"/>
    <property type="match status" value="1"/>
</dbReference>
<dbReference type="InterPro" id="IPR002052">
    <property type="entry name" value="DNA_methylase_N6_adenine_CS"/>
</dbReference>
<dbReference type="PANTHER" id="PTHR45875:SF1">
    <property type="entry name" value="METHYLTRANSFERASE N6AMT1"/>
    <property type="match status" value="1"/>
</dbReference>
<evidence type="ECO:0000259" key="5">
    <source>
        <dbReference type="Pfam" id="PF05175"/>
    </source>
</evidence>
<dbReference type="Pfam" id="PF05175">
    <property type="entry name" value="MTS"/>
    <property type="match status" value="1"/>
</dbReference>
<proteinExistence type="inferred from homology"/>
<evidence type="ECO:0000256" key="4">
    <source>
        <dbReference type="ARBA" id="ARBA00022691"/>
    </source>
</evidence>
<dbReference type="InterPro" id="IPR029063">
    <property type="entry name" value="SAM-dependent_MTases_sf"/>
</dbReference>
<keyword evidence="3" id="KW-0808">Transferase</keyword>
<dbReference type="GO" id="GO:0032259">
    <property type="term" value="P:methylation"/>
    <property type="evidence" value="ECO:0007669"/>
    <property type="project" value="UniProtKB-KW"/>
</dbReference>
<dbReference type="InterPro" id="IPR007848">
    <property type="entry name" value="Small_mtfrase_dom"/>
</dbReference>
<keyword evidence="7" id="KW-1185">Reference proteome</keyword>
<name>A0ABV2UNN3_9ACTN</name>
<dbReference type="PROSITE" id="PS00092">
    <property type="entry name" value="N6_MTASE"/>
    <property type="match status" value="1"/>
</dbReference>
<organism evidence="6 7">
    <name type="scientific">Streptomyces sp. 900116325</name>
    <dbReference type="NCBI Taxonomy" id="3154295"/>
    <lineage>
        <taxon>Bacteria</taxon>
        <taxon>Bacillati</taxon>
        <taxon>Actinomycetota</taxon>
        <taxon>Actinomycetes</taxon>
        <taxon>Kitasatosporales</taxon>
        <taxon>Streptomycetaceae</taxon>
        <taxon>Streptomyces</taxon>
    </lineage>
</organism>
<evidence type="ECO:0000256" key="1">
    <source>
        <dbReference type="ARBA" id="ARBA00006149"/>
    </source>
</evidence>
<dbReference type="InterPro" id="IPR052190">
    <property type="entry name" value="Euk-Arch_PrmC-MTase"/>
</dbReference>
<dbReference type="EMBL" id="JBEXIP010000088">
    <property type="protein sequence ID" value="MET8439096.1"/>
    <property type="molecule type" value="Genomic_DNA"/>
</dbReference>